<protein>
    <submittedName>
        <fullName evidence="1">Uncharacterized protein</fullName>
    </submittedName>
</protein>
<organism evidence="1 2">
    <name type="scientific">Sphingomonas changbaiensis NBRC 104936</name>
    <dbReference type="NCBI Taxonomy" id="1219043"/>
    <lineage>
        <taxon>Bacteria</taxon>
        <taxon>Pseudomonadati</taxon>
        <taxon>Pseudomonadota</taxon>
        <taxon>Alphaproteobacteria</taxon>
        <taxon>Sphingomonadales</taxon>
        <taxon>Sphingomonadaceae</taxon>
        <taxon>Sphingomonas</taxon>
    </lineage>
</organism>
<comment type="caution">
    <text evidence="1">The sequence shown here is derived from an EMBL/GenBank/DDBJ whole genome shotgun (WGS) entry which is preliminary data.</text>
</comment>
<dbReference type="AlphaFoldDB" id="A0A0E9MNC3"/>
<dbReference type="EMBL" id="BBWU01000023">
    <property type="protein sequence ID" value="GAO38998.1"/>
    <property type="molecule type" value="Genomic_DNA"/>
</dbReference>
<dbReference type="Proteomes" id="UP000033202">
    <property type="component" value="Unassembled WGS sequence"/>
</dbReference>
<proteinExistence type="predicted"/>
<keyword evidence="2" id="KW-1185">Reference proteome</keyword>
<sequence>MPAILLFGAVSTAITVPDYFPGSFVGTWGIEGARCGTEGTPRVKIKARELEYDGQRQPVVRTVSVESNVVEVALQSDRTHPPYLERLTVGTTGSRLFRERDDKVIAVYYRCE</sequence>
<evidence type="ECO:0000313" key="1">
    <source>
        <dbReference type="EMBL" id="GAO38998.1"/>
    </source>
</evidence>
<accession>A0A0E9MNC3</accession>
<evidence type="ECO:0000313" key="2">
    <source>
        <dbReference type="Proteomes" id="UP000033202"/>
    </source>
</evidence>
<name>A0A0E9MNC3_9SPHN</name>
<dbReference type="STRING" id="1219043.SCH01S_23_00410"/>
<dbReference type="RefSeq" id="WP_157032821.1">
    <property type="nucleotide sequence ID" value="NZ_BBWU01000023.1"/>
</dbReference>
<reference evidence="1 2" key="1">
    <citation type="submission" date="2015-04" db="EMBL/GenBank/DDBJ databases">
        <title>Whole genome shotgun sequence of Sphingomonas changbaiensis NBRC 104936.</title>
        <authorList>
            <person name="Katano-Makiyama Y."/>
            <person name="Hosoyama A."/>
            <person name="Hashimoto M."/>
            <person name="Noguchi M."/>
            <person name="Tsuchikane K."/>
            <person name="Ohji S."/>
            <person name="Yamazoe A."/>
            <person name="Ichikawa N."/>
            <person name="Kimura A."/>
            <person name="Fujita N."/>
        </authorList>
    </citation>
    <scope>NUCLEOTIDE SEQUENCE [LARGE SCALE GENOMIC DNA]</scope>
    <source>
        <strain evidence="1 2">NBRC 104936</strain>
    </source>
</reference>
<gene>
    <name evidence="1" type="ORF">SCH01S_23_00410</name>
</gene>